<evidence type="ECO:0000256" key="6">
    <source>
        <dbReference type="SAM" id="Phobius"/>
    </source>
</evidence>
<comment type="subcellular location">
    <subcellularLocation>
        <location evidence="1">Cell membrane</location>
        <topology evidence="1">Multi-pass membrane protein</topology>
    </subcellularLocation>
</comment>
<dbReference type="PANTHER" id="PTHR35007">
    <property type="entry name" value="INTEGRAL MEMBRANE PROTEIN-RELATED"/>
    <property type="match status" value="1"/>
</dbReference>
<evidence type="ECO:0000256" key="5">
    <source>
        <dbReference type="ARBA" id="ARBA00023136"/>
    </source>
</evidence>
<evidence type="ECO:0000313" key="8">
    <source>
        <dbReference type="EMBL" id="MBT0773238.1"/>
    </source>
</evidence>
<keyword evidence="5 6" id="KW-0472">Membrane</keyword>
<feature type="transmembrane region" description="Helical" evidence="6">
    <location>
        <begin position="6"/>
        <end position="26"/>
    </location>
</feature>
<dbReference type="Proteomes" id="UP001197247">
    <property type="component" value="Unassembled WGS sequence"/>
</dbReference>
<evidence type="ECO:0000256" key="3">
    <source>
        <dbReference type="ARBA" id="ARBA00022692"/>
    </source>
</evidence>
<dbReference type="EMBL" id="JAHBAY010000016">
    <property type="protein sequence ID" value="MBT0773238.1"/>
    <property type="molecule type" value="Genomic_DNA"/>
</dbReference>
<keyword evidence="3 6" id="KW-0812">Transmembrane</keyword>
<comment type="caution">
    <text evidence="8">The sequence shown here is derived from an EMBL/GenBank/DDBJ whole genome shotgun (WGS) entry which is preliminary data.</text>
</comment>
<keyword evidence="4 6" id="KW-1133">Transmembrane helix</keyword>
<feature type="transmembrane region" description="Helical" evidence="6">
    <location>
        <begin position="98"/>
        <end position="118"/>
    </location>
</feature>
<feature type="transmembrane region" description="Helical" evidence="6">
    <location>
        <begin position="276"/>
        <end position="295"/>
    </location>
</feature>
<feature type="domain" description="Type II secretion system protein GspF" evidence="7">
    <location>
        <begin position="166"/>
        <end position="292"/>
    </location>
</feature>
<evidence type="ECO:0000313" key="9">
    <source>
        <dbReference type="Proteomes" id="UP001197247"/>
    </source>
</evidence>
<dbReference type="RefSeq" id="WP_214159778.1">
    <property type="nucleotide sequence ID" value="NZ_JAHBAY010000016.1"/>
</dbReference>
<gene>
    <name evidence="8" type="ORF">KIH74_30115</name>
</gene>
<keyword evidence="9" id="KW-1185">Reference proteome</keyword>
<protein>
    <submittedName>
        <fullName evidence="8">Type II secretion system F family protein</fullName>
    </submittedName>
</protein>
<evidence type="ECO:0000256" key="2">
    <source>
        <dbReference type="ARBA" id="ARBA00022475"/>
    </source>
</evidence>
<proteinExistence type="predicted"/>
<feature type="transmembrane region" description="Helical" evidence="6">
    <location>
        <begin position="124"/>
        <end position="144"/>
    </location>
</feature>
<organism evidence="8 9">
    <name type="scientific">Kineosporia corallincola</name>
    <dbReference type="NCBI Taxonomy" id="2835133"/>
    <lineage>
        <taxon>Bacteria</taxon>
        <taxon>Bacillati</taxon>
        <taxon>Actinomycetota</taxon>
        <taxon>Actinomycetes</taxon>
        <taxon>Kineosporiales</taxon>
        <taxon>Kineosporiaceae</taxon>
        <taxon>Kineosporia</taxon>
    </lineage>
</organism>
<dbReference type="PANTHER" id="PTHR35007:SF1">
    <property type="entry name" value="PILUS ASSEMBLY PROTEIN"/>
    <property type="match status" value="1"/>
</dbReference>
<keyword evidence="2" id="KW-1003">Cell membrane</keyword>
<evidence type="ECO:0000259" key="7">
    <source>
        <dbReference type="Pfam" id="PF00482"/>
    </source>
</evidence>
<dbReference type="InterPro" id="IPR018076">
    <property type="entry name" value="T2SS_GspF_dom"/>
</dbReference>
<reference evidence="8 9" key="1">
    <citation type="submission" date="2021-05" db="EMBL/GenBank/DDBJ databases">
        <title>Kineosporia and Streptomyces sp. nov. two new marine actinobacteria isolated from Coral.</title>
        <authorList>
            <person name="Buangrab K."/>
            <person name="Sutthacheep M."/>
            <person name="Yeemin T."/>
            <person name="Harunari E."/>
            <person name="Igarashi Y."/>
            <person name="Kanchanasin P."/>
            <person name="Tanasupawat S."/>
            <person name="Phongsopitanun W."/>
        </authorList>
    </citation>
    <scope>NUCLEOTIDE SEQUENCE [LARGE SCALE GENOMIC DNA]</scope>
    <source>
        <strain evidence="8 9">J2-2</strain>
    </source>
</reference>
<sequence length="300" mass="31801">MTVVQIALAAGGLIGLGVSLVVWRLAPATPDLASALENLDPERSLRRSGYTGPVLPAGAQDRAGLFVMRTPIAAVWNVPVRELALLQIPVHRYWGEKALYFLIGLIFPPVVTLLATLLGIGLPFVVPLLASLVLAVGLSLLPDYNARSDAAARRHEFARALGAYVDLVALERAGGSGPRQAMEKAASVGDSWVFRRIAEELARSGWSGLPPWDALSALGDELGLAELGEVADIMRLSGEEGTAVYTTLRARSASMRNALMNTELAKANAVGERMSIPVSMLALVFLLILVAPAVLRVLGV</sequence>
<accession>A0ABS5TQ47</accession>
<evidence type="ECO:0000256" key="4">
    <source>
        <dbReference type="ARBA" id="ARBA00022989"/>
    </source>
</evidence>
<dbReference type="Pfam" id="PF00482">
    <property type="entry name" value="T2SSF"/>
    <property type="match status" value="1"/>
</dbReference>
<name>A0ABS5TQ47_9ACTN</name>
<evidence type="ECO:0000256" key="1">
    <source>
        <dbReference type="ARBA" id="ARBA00004651"/>
    </source>
</evidence>